<dbReference type="CDD" id="cd00144">
    <property type="entry name" value="MPP_PPP_family"/>
    <property type="match status" value="1"/>
</dbReference>
<sequence>MSAAESAEPKSKVFPISKFLDDPTPQLPSPSSSGSSGAAKRLIFVGDVHGMKEPLERLLEKVKFDRASGDHLVLVGDVVNKGTDNSGVVELGMELGALAVRGNHDNAVLDAAGMARFRDGTWLSELTTPGEPLDSASVHKPNPHSETTINTAAALSAVQLQWLASLPLILRITLSQHHSSPLANIIVVHAGLVPGVPLDRQDPHEVMHLRSLVAENGIFRASEDAGEDGWAADWERAQEDLEESQRRTVIFGHDARRGLQVRKYSVGLDTGCVYGNQLSALVLTITEGGIMHRVVQVEAVEPG</sequence>
<gene>
    <name evidence="3" type="ORF">LEL_04032</name>
</gene>
<keyword evidence="4" id="KW-1185">Reference proteome</keyword>
<reference evidence="3 4" key="1">
    <citation type="journal article" date="2016" name="Genome Biol. Evol.">
        <title>Divergent and convergent evolution of fungal pathogenicity.</title>
        <authorList>
            <person name="Shang Y."/>
            <person name="Xiao G."/>
            <person name="Zheng P."/>
            <person name="Cen K."/>
            <person name="Zhan S."/>
            <person name="Wang C."/>
        </authorList>
    </citation>
    <scope>NUCLEOTIDE SEQUENCE [LARGE SCALE GENOMIC DNA]</scope>
    <source>
        <strain evidence="3 4">RCEF 1005</strain>
    </source>
</reference>
<feature type="compositionally biased region" description="Low complexity" evidence="1">
    <location>
        <begin position="29"/>
        <end position="38"/>
    </location>
</feature>
<name>A0A168H1W4_CORDF</name>
<accession>A0A168H1W4</accession>
<evidence type="ECO:0000256" key="1">
    <source>
        <dbReference type="SAM" id="MobiDB-lite"/>
    </source>
</evidence>
<dbReference type="EMBL" id="AZHF01000003">
    <property type="protein sequence ID" value="OAA77209.1"/>
    <property type="molecule type" value="Genomic_DNA"/>
</dbReference>
<dbReference type="GO" id="GO:0006798">
    <property type="term" value="P:polyphosphate catabolic process"/>
    <property type="evidence" value="ECO:0007669"/>
    <property type="project" value="TreeGrafter"/>
</dbReference>
<dbReference type="InterPro" id="IPR050126">
    <property type="entry name" value="Ap4A_hydrolase"/>
</dbReference>
<evidence type="ECO:0000313" key="4">
    <source>
        <dbReference type="Proteomes" id="UP000076881"/>
    </source>
</evidence>
<feature type="region of interest" description="Disordered" evidence="1">
    <location>
        <begin position="1"/>
        <end position="38"/>
    </location>
</feature>
<dbReference type="STRING" id="1081108.A0A168H1W4"/>
<dbReference type="AlphaFoldDB" id="A0A168H1W4"/>
<dbReference type="InterPro" id="IPR029052">
    <property type="entry name" value="Metallo-depent_PP-like"/>
</dbReference>
<dbReference type="InterPro" id="IPR004843">
    <property type="entry name" value="Calcineurin-like_PHP"/>
</dbReference>
<dbReference type="SUPFAM" id="SSF56300">
    <property type="entry name" value="Metallo-dependent phosphatases"/>
    <property type="match status" value="1"/>
</dbReference>
<comment type="caution">
    <text evidence="3">The sequence shown here is derived from an EMBL/GenBank/DDBJ whole genome shotgun (WGS) entry which is preliminary data.</text>
</comment>
<dbReference type="GO" id="GO:0000298">
    <property type="term" value="F:endopolyphosphatase activity"/>
    <property type="evidence" value="ECO:0007669"/>
    <property type="project" value="TreeGrafter"/>
</dbReference>
<evidence type="ECO:0000313" key="3">
    <source>
        <dbReference type="EMBL" id="OAA77209.1"/>
    </source>
</evidence>
<proteinExistence type="predicted"/>
<dbReference type="Pfam" id="PF00149">
    <property type="entry name" value="Metallophos"/>
    <property type="match status" value="1"/>
</dbReference>
<evidence type="ECO:0000259" key="2">
    <source>
        <dbReference type="Pfam" id="PF00149"/>
    </source>
</evidence>
<dbReference type="PANTHER" id="PTHR42850">
    <property type="entry name" value="METALLOPHOSPHOESTERASE"/>
    <property type="match status" value="1"/>
</dbReference>
<dbReference type="Proteomes" id="UP000076881">
    <property type="component" value="Unassembled WGS sequence"/>
</dbReference>
<feature type="domain" description="Calcineurin-like phosphoesterase" evidence="2">
    <location>
        <begin position="41"/>
        <end position="250"/>
    </location>
</feature>
<dbReference type="GO" id="GO:0005737">
    <property type="term" value="C:cytoplasm"/>
    <property type="evidence" value="ECO:0007669"/>
    <property type="project" value="TreeGrafter"/>
</dbReference>
<dbReference type="GO" id="GO:0016791">
    <property type="term" value="F:phosphatase activity"/>
    <property type="evidence" value="ECO:0007669"/>
    <property type="project" value="TreeGrafter"/>
</dbReference>
<dbReference type="Gene3D" id="3.60.21.10">
    <property type="match status" value="1"/>
</dbReference>
<protein>
    <submittedName>
        <fullName evidence="3">Protein phosphatase family protein</fullName>
    </submittedName>
</protein>
<dbReference type="PANTHER" id="PTHR42850:SF4">
    <property type="entry name" value="ZINC-DEPENDENT ENDOPOLYPHOSPHATASE"/>
    <property type="match status" value="1"/>
</dbReference>
<dbReference type="OrthoDB" id="10267127at2759"/>
<organism evidence="3 4">
    <name type="scientific">Akanthomyces lecanii RCEF 1005</name>
    <dbReference type="NCBI Taxonomy" id="1081108"/>
    <lineage>
        <taxon>Eukaryota</taxon>
        <taxon>Fungi</taxon>
        <taxon>Dikarya</taxon>
        <taxon>Ascomycota</taxon>
        <taxon>Pezizomycotina</taxon>
        <taxon>Sordariomycetes</taxon>
        <taxon>Hypocreomycetidae</taxon>
        <taxon>Hypocreales</taxon>
        <taxon>Cordycipitaceae</taxon>
        <taxon>Akanthomyces</taxon>
        <taxon>Cordyceps confragosa</taxon>
    </lineage>
</organism>